<dbReference type="Proteomes" id="UP000754644">
    <property type="component" value="Unassembled WGS sequence"/>
</dbReference>
<reference evidence="1" key="1">
    <citation type="submission" date="2020-05" db="EMBL/GenBank/DDBJ databases">
        <title>Sulfur intermediates as new biogeochemical hubs in an aquatic model microbial ecosystem.</title>
        <authorList>
            <person name="Vigneron A."/>
        </authorList>
    </citation>
    <scope>NUCLEOTIDE SEQUENCE</scope>
    <source>
        <strain evidence="1">Bin.250</strain>
    </source>
</reference>
<name>A0A972VWI6_9GAMM</name>
<evidence type="ECO:0000313" key="2">
    <source>
        <dbReference type="Proteomes" id="UP000754644"/>
    </source>
</evidence>
<dbReference type="AlphaFoldDB" id="A0A972VWI6"/>
<sequence>MPIRIIVTATYPQPLQLAVDLDWVIAKFQIARQDHWPAAVRAGSVLKPERPADGAITIPDSP</sequence>
<evidence type="ECO:0000313" key="1">
    <source>
        <dbReference type="EMBL" id="NQV64821.1"/>
    </source>
</evidence>
<proteinExistence type="predicted"/>
<dbReference type="EMBL" id="JABMOJ010000207">
    <property type="protein sequence ID" value="NQV64821.1"/>
    <property type="molecule type" value="Genomic_DNA"/>
</dbReference>
<gene>
    <name evidence="1" type="ORF">HQ497_05585</name>
</gene>
<organism evidence="1 2">
    <name type="scientific">SAR86 cluster bacterium</name>
    <dbReference type="NCBI Taxonomy" id="2030880"/>
    <lineage>
        <taxon>Bacteria</taxon>
        <taxon>Pseudomonadati</taxon>
        <taxon>Pseudomonadota</taxon>
        <taxon>Gammaproteobacteria</taxon>
        <taxon>SAR86 cluster</taxon>
    </lineage>
</organism>
<comment type="caution">
    <text evidence="1">The sequence shown here is derived from an EMBL/GenBank/DDBJ whole genome shotgun (WGS) entry which is preliminary data.</text>
</comment>
<protein>
    <submittedName>
        <fullName evidence="1">Uncharacterized protein</fullName>
    </submittedName>
</protein>
<accession>A0A972VWI6</accession>